<dbReference type="EMBL" id="JABCRI010000013">
    <property type="protein sequence ID" value="KAF8395240.1"/>
    <property type="molecule type" value="Genomic_DNA"/>
</dbReference>
<reference evidence="4 5" key="1">
    <citation type="submission" date="2020-04" db="EMBL/GenBank/DDBJ databases">
        <title>Plant Genome Project.</title>
        <authorList>
            <person name="Zhang R.-G."/>
        </authorList>
    </citation>
    <scope>NUCLEOTIDE SEQUENCE [LARGE SCALE GENOMIC DNA]</scope>
    <source>
        <strain evidence="4">YNK0</strain>
        <tissue evidence="4">Leaf</tissue>
    </source>
</reference>
<evidence type="ECO:0000256" key="3">
    <source>
        <dbReference type="SAM" id="Phobius"/>
    </source>
</evidence>
<keyword evidence="2" id="KW-0067">ATP-binding</keyword>
<accession>A0A834YVT4</accession>
<evidence type="ECO:0000256" key="1">
    <source>
        <dbReference type="ARBA" id="ARBA00022741"/>
    </source>
</evidence>
<dbReference type="Gene3D" id="1.10.510.10">
    <property type="entry name" value="Transferase(Phosphotransferase) domain 1"/>
    <property type="match status" value="1"/>
</dbReference>
<gene>
    <name evidence="4" type="ORF">HHK36_019182</name>
</gene>
<dbReference type="InterPro" id="IPR011009">
    <property type="entry name" value="Kinase-like_dom_sf"/>
</dbReference>
<keyword evidence="3" id="KW-0472">Membrane</keyword>
<dbReference type="GO" id="GO:0005524">
    <property type="term" value="F:ATP binding"/>
    <property type="evidence" value="ECO:0007669"/>
    <property type="project" value="UniProtKB-KW"/>
</dbReference>
<comment type="caution">
    <text evidence="4">The sequence shown here is derived from an EMBL/GenBank/DDBJ whole genome shotgun (WGS) entry which is preliminary data.</text>
</comment>
<dbReference type="AlphaFoldDB" id="A0A834YVT4"/>
<evidence type="ECO:0000313" key="4">
    <source>
        <dbReference type="EMBL" id="KAF8395240.1"/>
    </source>
</evidence>
<evidence type="ECO:0008006" key="6">
    <source>
        <dbReference type="Google" id="ProtNLM"/>
    </source>
</evidence>
<protein>
    <recommendedName>
        <fullName evidence="6">Protein kinase domain-containing protein</fullName>
    </recommendedName>
</protein>
<dbReference type="PANTHER" id="PTHR47989:SF23">
    <property type="entry name" value="RECEPTOR-LIKE SERINE_THREONINE-PROTEIN KINASE NCRK ISOFORM X1"/>
    <property type="match status" value="1"/>
</dbReference>
<proteinExistence type="predicted"/>
<keyword evidence="3" id="KW-1133">Transmembrane helix</keyword>
<keyword evidence="1" id="KW-0547">Nucleotide-binding</keyword>
<sequence>MRRDWVVEFYFDNDHGKQSFLAKEVLKLQTEIFYLHCSQLGWHLIASHTRSPGEPQASRKRISNKVVVIILLLCVVLTTLAFLSSLGCYIYQRDKYPVQPPVLSSDKDTSCNSTTNLISHKSTSVPEFKVNIDSPVNSITGKIIVIWSNFALVLKPMSILEDWRSFVPTDRTDSKTPPLSCTHVVPLLGYCSESQGKHAERLLITDLGVAKRLRTDDLPSCSSSPARMQDTFGYLAPEYVIVGRASLKSDATPRLQDSRRVISELPDLLLEGNFPEEEMQIMAYLVKECLLLDPGSRLTMSEVVQILSTIAT</sequence>
<feature type="transmembrane region" description="Helical" evidence="3">
    <location>
        <begin position="66"/>
        <end position="92"/>
    </location>
</feature>
<dbReference type="SUPFAM" id="SSF56112">
    <property type="entry name" value="Protein kinase-like (PK-like)"/>
    <property type="match status" value="1"/>
</dbReference>
<dbReference type="OrthoDB" id="1055097at2759"/>
<evidence type="ECO:0000313" key="5">
    <source>
        <dbReference type="Proteomes" id="UP000655225"/>
    </source>
</evidence>
<dbReference type="Proteomes" id="UP000655225">
    <property type="component" value="Unassembled WGS sequence"/>
</dbReference>
<name>A0A834YVT4_TETSI</name>
<evidence type="ECO:0000256" key="2">
    <source>
        <dbReference type="ARBA" id="ARBA00022840"/>
    </source>
</evidence>
<dbReference type="PANTHER" id="PTHR47989">
    <property type="entry name" value="OS01G0750732 PROTEIN"/>
    <property type="match status" value="1"/>
</dbReference>
<keyword evidence="5" id="KW-1185">Reference proteome</keyword>
<keyword evidence="3" id="KW-0812">Transmembrane</keyword>
<organism evidence="4 5">
    <name type="scientific">Tetracentron sinense</name>
    <name type="common">Spur-leaf</name>
    <dbReference type="NCBI Taxonomy" id="13715"/>
    <lineage>
        <taxon>Eukaryota</taxon>
        <taxon>Viridiplantae</taxon>
        <taxon>Streptophyta</taxon>
        <taxon>Embryophyta</taxon>
        <taxon>Tracheophyta</taxon>
        <taxon>Spermatophyta</taxon>
        <taxon>Magnoliopsida</taxon>
        <taxon>Trochodendrales</taxon>
        <taxon>Trochodendraceae</taxon>
        <taxon>Tetracentron</taxon>
    </lineage>
</organism>